<evidence type="ECO:0000256" key="1">
    <source>
        <dbReference type="SAM" id="MobiDB-lite"/>
    </source>
</evidence>
<name>E2A7M6_CAMFO</name>
<feature type="compositionally biased region" description="Acidic residues" evidence="1">
    <location>
        <begin position="40"/>
        <end position="74"/>
    </location>
</feature>
<evidence type="ECO:0000313" key="2">
    <source>
        <dbReference type="EMBL" id="EFN70564.1"/>
    </source>
</evidence>
<dbReference type="Proteomes" id="UP000000311">
    <property type="component" value="Unassembled WGS sequence"/>
</dbReference>
<feature type="region of interest" description="Disordered" evidence="1">
    <location>
        <begin position="33"/>
        <end position="81"/>
    </location>
</feature>
<keyword evidence="3" id="KW-1185">Reference proteome</keyword>
<dbReference type="InParanoid" id="E2A7M6"/>
<protein>
    <submittedName>
        <fullName evidence="2">Uncharacterized protein</fullName>
    </submittedName>
</protein>
<reference evidence="2 3" key="1">
    <citation type="journal article" date="2010" name="Science">
        <title>Genomic comparison of the ants Camponotus floridanus and Harpegnathos saltator.</title>
        <authorList>
            <person name="Bonasio R."/>
            <person name="Zhang G."/>
            <person name="Ye C."/>
            <person name="Mutti N.S."/>
            <person name="Fang X."/>
            <person name="Qin N."/>
            <person name="Donahue G."/>
            <person name="Yang P."/>
            <person name="Li Q."/>
            <person name="Li C."/>
            <person name="Zhang P."/>
            <person name="Huang Z."/>
            <person name="Berger S.L."/>
            <person name="Reinberg D."/>
            <person name="Wang J."/>
            <person name="Liebig J."/>
        </authorList>
    </citation>
    <scope>NUCLEOTIDE SEQUENCE [LARGE SCALE GENOMIC DNA]</scope>
    <source>
        <strain evidence="3">C129</strain>
    </source>
</reference>
<accession>E2A7M6</accession>
<dbReference type="AlphaFoldDB" id="E2A7M6"/>
<organism evidence="3">
    <name type="scientific">Camponotus floridanus</name>
    <name type="common">Florida carpenter ant</name>
    <dbReference type="NCBI Taxonomy" id="104421"/>
    <lineage>
        <taxon>Eukaryota</taxon>
        <taxon>Metazoa</taxon>
        <taxon>Ecdysozoa</taxon>
        <taxon>Arthropoda</taxon>
        <taxon>Hexapoda</taxon>
        <taxon>Insecta</taxon>
        <taxon>Pterygota</taxon>
        <taxon>Neoptera</taxon>
        <taxon>Endopterygota</taxon>
        <taxon>Hymenoptera</taxon>
        <taxon>Apocrita</taxon>
        <taxon>Aculeata</taxon>
        <taxon>Formicoidea</taxon>
        <taxon>Formicidae</taxon>
        <taxon>Formicinae</taxon>
        <taxon>Camponotus</taxon>
    </lineage>
</organism>
<gene>
    <name evidence="2" type="ORF">EAG_10072</name>
</gene>
<proteinExistence type="predicted"/>
<sequence length="81" mass="10406">MFLYMWGDTPESRQVEDIFDLRWLFGEEEELEERERENWEMAEEEKENWEMAEEERENWEMDDEWDWEEEEEWQDALSRGF</sequence>
<dbReference type="EMBL" id="GL437357">
    <property type="protein sequence ID" value="EFN70564.1"/>
    <property type="molecule type" value="Genomic_DNA"/>
</dbReference>
<evidence type="ECO:0000313" key="3">
    <source>
        <dbReference type="Proteomes" id="UP000000311"/>
    </source>
</evidence>